<proteinExistence type="predicted"/>
<dbReference type="InterPro" id="IPR011990">
    <property type="entry name" value="TPR-like_helical_dom_sf"/>
</dbReference>
<keyword evidence="2" id="KW-1185">Reference proteome</keyword>
<dbReference type="EMBL" id="LUTY01000974">
    <property type="protein sequence ID" value="OAD22397.1"/>
    <property type="molecule type" value="Genomic_DNA"/>
</dbReference>
<name>A0A176S392_9GAMM</name>
<gene>
    <name evidence="1" type="ORF">THIOM_001803</name>
</gene>
<dbReference type="SUPFAM" id="SSF48452">
    <property type="entry name" value="TPR-like"/>
    <property type="match status" value="1"/>
</dbReference>
<dbReference type="Pfam" id="PF13428">
    <property type="entry name" value="TPR_14"/>
    <property type="match status" value="1"/>
</dbReference>
<dbReference type="Gene3D" id="1.25.40.10">
    <property type="entry name" value="Tetratricopeptide repeat domain"/>
    <property type="match status" value="1"/>
</dbReference>
<feature type="non-terminal residue" evidence="1">
    <location>
        <position position="1"/>
    </location>
</feature>
<sequence length="77" mass="8693">RSYHVRTYIGLGDALAKNGEFPKALAIWREGLSKFPGTPELKERIALKSGEEALAFVEKVRNLEEQIDTDFSFLLNP</sequence>
<reference evidence="1 2" key="1">
    <citation type="submission" date="2016-05" db="EMBL/GenBank/DDBJ databases">
        <title>Single-cell genome of chain-forming Candidatus Thiomargarita nelsonii and comparison to other large sulfur-oxidizing bacteria.</title>
        <authorList>
            <person name="Winkel M."/>
            <person name="Salman V."/>
            <person name="Woyke T."/>
            <person name="Schulz-Vogt H."/>
            <person name="Richter M."/>
            <person name="Flood B."/>
            <person name="Bailey J."/>
            <person name="Amann R."/>
            <person name="Mussmann M."/>
        </authorList>
    </citation>
    <scope>NUCLEOTIDE SEQUENCE [LARGE SCALE GENOMIC DNA]</scope>
    <source>
        <strain evidence="1 2">THI036</strain>
    </source>
</reference>
<accession>A0A176S392</accession>
<dbReference type="Proteomes" id="UP000076962">
    <property type="component" value="Unassembled WGS sequence"/>
</dbReference>
<protein>
    <submittedName>
        <fullName evidence="1">Uncharacterized protein</fullName>
    </submittedName>
</protein>
<dbReference type="AlphaFoldDB" id="A0A176S392"/>
<comment type="caution">
    <text evidence="1">The sequence shown here is derived from an EMBL/GenBank/DDBJ whole genome shotgun (WGS) entry which is preliminary data.</text>
</comment>
<evidence type="ECO:0000313" key="2">
    <source>
        <dbReference type="Proteomes" id="UP000076962"/>
    </source>
</evidence>
<evidence type="ECO:0000313" key="1">
    <source>
        <dbReference type="EMBL" id="OAD22397.1"/>
    </source>
</evidence>
<organism evidence="1 2">
    <name type="scientific">Candidatus Thiomargarita nelsonii</name>
    <dbReference type="NCBI Taxonomy" id="1003181"/>
    <lineage>
        <taxon>Bacteria</taxon>
        <taxon>Pseudomonadati</taxon>
        <taxon>Pseudomonadota</taxon>
        <taxon>Gammaproteobacteria</taxon>
        <taxon>Thiotrichales</taxon>
        <taxon>Thiotrichaceae</taxon>
        <taxon>Thiomargarita</taxon>
    </lineage>
</organism>